<evidence type="ECO:0000313" key="2">
    <source>
        <dbReference type="EMBL" id="MFD1872636.1"/>
    </source>
</evidence>
<keyword evidence="3" id="KW-1185">Reference proteome</keyword>
<dbReference type="PROSITE" id="PS51257">
    <property type="entry name" value="PROKAR_LIPOPROTEIN"/>
    <property type="match status" value="1"/>
</dbReference>
<organism evidence="2 3">
    <name type="scientific">Hymenobacter bucti</name>
    <dbReference type="NCBI Taxonomy" id="1844114"/>
    <lineage>
        <taxon>Bacteria</taxon>
        <taxon>Pseudomonadati</taxon>
        <taxon>Bacteroidota</taxon>
        <taxon>Cytophagia</taxon>
        <taxon>Cytophagales</taxon>
        <taxon>Hymenobacteraceae</taxon>
        <taxon>Hymenobacter</taxon>
    </lineage>
</organism>
<dbReference type="EMBL" id="JBHUFD010000003">
    <property type="protein sequence ID" value="MFD1872636.1"/>
    <property type="molecule type" value="Genomic_DNA"/>
</dbReference>
<dbReference type="Gene3D" id="2.60.40.1120">
    <property type="entry name" value="Carboxypeptidase-like, regulatory domain"/>
    <property type="match status" value="1"/>
</dbReference>
<feature type="signal peptide" evidence="1">
    <location>
        <begin position="1"/>
        <end position="15"/>
    </location>
</feature>
<keyword evidence="1" id="KW-0732">Signal</keyword>
<gene>
    <name evidence="2" type="ORF">ACFSDX_09355</name>
</gene>
<feature type="chain" id="PRO_5047541586" evidence="1">
    <location>
        <begin position="16"/>
        <end position="248"/>
    </location>
</feature>
<protein>
    <submittedName>
        <fullName evidence="2">Carboxypeptidase-like regulatory domain-containing protein</fullName>
    </submittedName>
</protein>
<reference evidence="3" key="1">
    <citation type="journal article" date="2019" name="Int. J. Syst. Evol. Microbiol.">
        <title>The Global Catalogue of Microorganisms (GCM) 10K type strain sequencing project: providing services to taxonomists for standard genome sequencing and annotation.</title>
        <authorList>
            <consortium name="The Broad Institute Genomics Platform"/>
            <consortium name="The Broad Institute Genome Sequencing Center for Infectious Disease"/>
            <person name="Wu L."/>
            <person name="Ma J."/>
        </authorList>
    </citation>
    <scope>NUCLEOTIDE SEQUENCE [LARGE SCALE GENOMIC DNA]</scope>
    <source>
        <strain evidence="3">CGMCC 1.15795</strain>
    </source>
</reference>
<dbReference type="RefSeq" id="WP_382313078.1">
    <property type="nucleotide sequence ID" value="NZ_JBHUFD010000003.1"/>
</dbReference>
<dbReference type="SUPFAM" id="SSF117074">
    <property type="entry name" value="Hypothetical protein PA1324"/>
    <property type="match status" value="1"/>
</dbReference>
<proteinExistence type="predicted"/>
<name>A0ABW4QTY0_9BACT</name>
<comment type="caution">
    <text evidence="2">The sequence shown here is derived from an EMBL/GenBank/DDBJ whole genome shotgun (WGS) entry which is preliminary data.</text>
</comment>
<sequence length="248" mass="26001">MKHLFRCFLLMTVLATPLLSGCQKDEPATPTTGNLSSTVSPVGSIIKVTAQNSTGLSFSATPDAATGAFSFSGLVAGQYTLSFTMASGYKPMASVSTSVVAGQNTALGTVQATSDGIVKSGTMSWTTGGQTYTATITAGTINRQVGQSGTLYIKGRSVNGNQTDEVSLRRNNGFSGVGSYTLSLAEYWRTTVGASEVYRDRTTDNPLVITQYDETTGTMAGTFSFWGWTGDLGGNTIIVTNGTFSLRF</sequence>
<dbReference type="Proteomes" id="UP001597197">
    <property type="component" value="Unassembled WGS sequence"/>
</dbReference>
<evidence type="ECO:0000256" key="1">
    <source>
        <dbReference type="SAM" id="SignalP"/>
    </source>
</evidence>
<accession>A0ABW4QTY0</accession>
<evidence type="ECO:0000313" key="3">
    <source>
        <dbReference type="Proteomes" id="UP001597197"/>
    </source>
</evidence>